<evidence type="ECO:0000256" key="6">
    <source>
        <dbReference type="ARBA" id="ARBA00022792"/>
    </source>
</evidence>
<keyword evidence="14" id="KW-1185">Reference proteome</keyword>
<reference evidence="13 14" key="1">
    <citation type="journal article" date="2015" name="Nat. Commun.">
        <title>Outbred genome sequencing and CRISPR/Cas9 gene editing in butterflies.</title>
        <authorList>
            <person name="Li X."/>
            <person name="Fan D."/>
            <person name="Zhang W."/>
            <person name="Liu G."/>
            <person name="Zhang L."/>
            <person name="Zhao L."/>
            <person name="Fang X."/>
            <person name="Chen L."/>
            <person name="Dong Y."/>
            <person name="Chen Y."/>
            <person name="Ding Y."/>
            <person name="Zhao R."/>
            <person name="Feng M."/>
            <person name="Zhu Y."/>
            <person name="Feng Y."/>
            <person name="Jiang X."/>
            <person name="Zhu D."/>
            <person name="Xiang H."/>
            <person name="Feng X."/>
            <person name="Li S."/>
            <person name="Wang J."/>
            <person name="Zhang G."/>
            <person name="Kronforst M.R."/>
            <person name="Wang W."/>
        </authorList>
    </citation>
    <scope>NUCLEOTIDE SEQUENCE [LARGE SCALE GENOMIC DNA]</scope>
    <source>
        <strain evidence="13">Ya'a_city_454_Pm</strain>
        <tissue evidence="13">Whole body</tissue>
    </source>
</reference>
<keyword evidence="3 11" id="KW-0813">Transport</keyword>
<dbReference type="GO" id="GO:0005743">
    <property type="term" value="C:mitochondrial inner membrane"/>
    <property type="evidence" value="ECO:0007669"/>
    <property type="project" value="UniProtKB-SubCell"/>
</dbReference>
<keyword evidence="12" id="KW-0175">Coiled coil</keyword>
<evidence type="ECO:0000256" key="4">
    <source>
        <dbReference type="ARBA" id="ARBA00022547"/>
    </source>
</evidence>
<evidence type="ECO:0000313" key="14">
    <source>
        <dbReference type="Proteomes" id="UP000053240"/>
    </source>
</evidence>
<name>A0A194QXU7_PAPMA</name>
<dbReference type="GO" id="GO:0015078">
    <property type="term" value="F:proton transmembrane transporter activity"/>
    <property type="evidence" value="ECO:0007669"/>
    <property type="project" value="InterPro"/>
</dbReference>
<evidence type="ECO:0000256" key="1">
    <source>
        <dbReference type="ARBA" id="ARBA00004273"/>
    </source>
</evidence>
<comment type="subcellular location">
    <subcellularLocation>
        <location evidence="1 11">Mitochondrion inner membrane</location>
    </subcellularLocation>
</comment>
<evidence type="ECO:0000256" key="8">
    <source>
        <dbReference type="ARBA" id="ARBA00023128"/>
    </source>
</evidence>
<dbReference type="GO" id="GO:0015986">
    <property type="term" value="P:proton motive force-driven ATP synthesis"/>
    <property type="evidence" value="ECO:0007669"/>
    <property type="project" value="InterPro"/>
</dbReference>
<keyword evidence="4 11" id="KW-0138">CF(0)</keyword>
<sequence length="104" mass="12405">MSLPFGRPQTVSPLIRGLRYGLLIAGIFYGRYKQAKYEELEDIWREEEAKRKVLRDKELKILKARIAKEEREVIRQIETGEYFKIVSEEEVKPEETKPKECRAY</sequence>
<evidence type="ECO:0000313" key="13">
    <source>
        <dbReference type="EMBL" id="KPJ08401.1"/>
    </source>
</evidence>
<protein>
    <recommendedName>
        <fullName evidence="11">ATP synthase F(0) complex subunit e, mitochondrial</fullName>
    </recommendedName>
</protein>
<accession>A0A194QXU7</accession>
<dbReference type="InterPro" id="IPR008386">
    <property type="entry name" value="ATP_synth_F0_esu_mt"/>
</dbReference>
<dbReference type="GO" id="GO:0045259">
    <property type="term" value="C:proton-transporting ATP synthase complex"/>
    <property type="evidence" value="ECO:0007669"/>
    <property type="project" value="UniProtKB-UniRule"/>
</dbReference>
<evidence type="ECO:0000256" key="2">
    <source>
        <dbReference type="ARBA" id="ARBA00007333"/>
    </source>
</evidence>
<keyword evidence="9" id="KW-0472">Membrane</keyword>
<keyword evidence="10 11" id="KW-0066">ATP synthesis</keyword>
<organism evidence="13 14">
    <name type="scientific">Papilio machaon</name>
    <name type="common">Old World swallowtail butterfly</name>
    <dbReference type="NCBI Taxonomy" id="76193"/>
    <lineage>
        <taxon>Eukaryota</taxon>
        <taxon>Metazoa</taxon>
        <taxon>Ecdysozoa</taxon>
        <taxon>Arthropoda</taxon>
        <taxon>Hexapoda</taxon>
        <taxon>Insecta</taxon>
        <taxon>Pterygota</taxon>
        <taxon>Neoptera</taxon>
        <taxon>Endopterygota</taxon>
        <taxon>Lepidoptera</taxon>
        <taxon>Glossata</taxon>
        <taxon>Ditrysia</taxon>
        <taxon>Papilionoidea</taxon>
        <taxon>Papilionidae</taxon>
        <taxon>Papilioninae</taxon>
        <taxon>Papilio</taxon>
    </lineage>
</organism>
<dbReference type="EMBL" id="KQ461154">
    <property type="protein sequence ID" value="KPJ08401.1"/>
    <property type="molecule type" value="Genomic_DNA"/>
</dbReference>
<gene>
    <name evidence="13" type="ORF">RR48_12154</name>
</gene>
<evidence type="ECO:0000256" key="11">
    <source>
        <dbReference type="RuleBase" id="RU367005"/>
    </source>
</evidence>
<proteinExistence type="inferred from homology"/>
<keyword evidence="6 11" id="KW-0999">Mitochondrion inner membrane</keyword>
<keyword evidence="8 11" id="KW-0496">Mitochondrion</keyword>
<comment type="similarity">
    <text evidence="2 11">Belongs to the ATPase e subunit family.</text>
</comment>
<evidence type="ECO:0000256" key="5">
    <source>
        <dbReference type="ARBA" id="ARBA00022781"/>
    </source>
</evidence>
<evidence type="ECO:0000256" key="3">
    <source>
        <dbReference type="ARBA" id="ARBA00022448"/>
    </source>
</evidence>
<dbReference type="InParanoid" id="A0A194QXU7"/>
<keyword evidence="7 11" id="KW-0406">Ion transport</keyword>
<dbReference type="Pfam" id="PF05680">
    <property type="entry name" value="ATP-synt_E"/>
    <property type="match status" value="1"/>
</dbReference>
<dbReference type="STRING" id="76193.A0A194QXU7"/>
<keyword evidence="5 11" id="KW-0375">Hydrogen ion transport</keyword>
<feature type="coiled-coil region" evidence="12">
    <location>
        <begin position="37"/>
        <end position="79"/>
    </location>
</feature>
<comment type="function">
    <text evidence="11">Subunit e, of the mitochondrial membrane ATP synthase complex (F(1)F(0) ATP synthase or Complex V) that produces ATP from ADP in the presence of a proton gradient across the membrane which is generated by electron transport complexes of the respiratory chain. ATP synthase complex consist of a soluble F(1) head domain - the catalytic core - and a membrane F(1) domain - the membrane proton channel. These two domains are linked by a central stalk rotating inside the F(1) region and a stationary peripheral stalk. During catalysis, ATP synthesis in the catalytic domain of F(1) is coupled via a rotary mechanism of the central stalk subunits to proton translocation. In vivo, can only synthesize ATP although its ATP hydrolase activity can be activated artificially in vitro. Part of the complex F(0) domain.</text>
</comment>
<evidence type="ECO:0000256" key="10">
    <source>
        <dbReference type="ARBA" id="ARBA00023310"/>
    </source>
</evidence>
<evidence type="ECO:0000256" key="9">
    <source>
        <dbReference type="ARBA" id="ARBA00023136"/>
    </source>
</evidence>
<dbReference type="Proteomes" id="UP000053240">
    <property type="component" value="Unassembled WGS sequence"/>
</dbReference>
<dbReference type="KEGG" id="pmac:106717698"/>
<evidence type="ECO:0000256" key="12">
    <source>
        <dbReference type="SAM" id="Coils"/>
    </source>
</evidence>
<evidence type="ECO:0000256" key="7">
    <source>
        <dbReference type="ARBA" id="ARBA00023065"/>
    </source>
</evidence>
<dbReference type="AlphaFoldDB" id="A0A194QXU7"/>
<comment type="subunit">
    <text evidence="11">F-type ATPases have 2 components, CF(1) - the catalytic core - and CF(0) - the membrane proton channel. CF(1) and CF(0) have multiple subunits.</text>
</comment>